<dbReference type="STRING" id="1796616.A4V09_09445"/>
<dbReference type="KEGG" id="byl:A4V09_09445"/>
<protein>
    <submittedName>
        <fullName evidence="1">Uncharacterized protein</fullName>
    </submittedName>
</protein>
<sequence>MDGVFLACCSTEKKNSLLTDCCFYSGVAGLRLLAPAIIRTSHKIKAPCIDRMEMVEIGGIFMRKQANKW</sequence>
<evidence type="ECO:0000313" key="1">
    <source>
        <dbReference type="EMBL" id="ANU75963.1"/>
    </source>
</evidence>
<organism evidence="1 2">
    <name type="scientific">Blautia pseudococcoides</name>
    <dbReference type="NCBI Taxonomy" id="1796616"/>
    <lineage>
        <taxon>Bacteria</taxon>
        <taxon>Bacillati</taxon>
        <taxon>Bacillota</taxon>
        <taxon>Clostridia</taxon>
        <taxon>Lachnospirales</taxon>
        <taxon>Lachnospiraceae</taxon>
        <taxon>Blautia</taxon>
    </lineage>
</organism>
<dbReference type="AlphaFoldDB" id="A0A1C7IAX5"/>
<dbReference type="Proteomes" id="UP000092574">
    <property type="component" value="Chromosome"/>
</dbReference>
<dbReference type="EMBL" id="CP015405">
    <property type="protein sequence ID" value="ANU75963.1"/>
    <property type="molecule type" value="Genomic_DNA"/>
</dbReference>
<evidence type="ECO:0000313" key="2">
    <source>
        <dbReference type="Proteomes" id="UP000092574"/>
    </source>
</evidence>
<reference evidence="1" key="1">
    <citation type="submission" date="2017-04" db="EMBL/GenBank/DDBJ databases">
        <title>Complete Genome Sequences of Twelve Strains of a Stable Defined Moderately Diverse Mouse Microbiota 2 (sDMDMm2).</title>
        <authorList>
            <person name="Uchimura Y."/>
            <person name="Wyss M."/>
            <person name="Brugiroux S."/>
            <person name="Limenitakis J.P."/>
            <person name="Stecher B."/>
            <person name="McCoy K.D."/>
            <person name="Macpherson A.J."/>
        </authorList>
    </citation>
    <scope>NUCLEOTIDE SEQUENCE</scope>
    <source>
        <strain evidence="1">YL58</strain>
    </source>
</reference>
<gene>
    <name evidence="1" type="ORF">A4V09_09445</name>
</gene>
<keyword evidence="2" id="KW-1185">Reference proteome</keyword>
<proteinExistence type="predicted"/>
<name>A0A1C7IAX5_9FIRM</name>
<accession>A0A1C7IAX5</accession>